<keyword evidence="1" id="KW-0533">Nickel</keyword>
<dbReference type="Proteomes" id="UP000184612">
    <property type="component" value="Unassembled WGS sequence"/>
</dbReference>
<dbReference type="PANTHER" id="PTHR40068:SF1">
    <property type="entry name" value="TRANSCRIPTION REPRESSOR NIAR-RELATED"/>
    <property type="match status" value="1"/>
</dbReference>
<feature type="domain" description="3H" evidence="2">
    <location>
        <begin position="73"/>
        <end position="168"/>
    </location>
</feature>
<evidence type="ECO:0000259" key="2">
    <source>
        <dbReference type="Pfam" id="PF02829"/>
    </source>
</evidence>
<dbReference type="PIRSF" id="PIRSF037847">
    <property type="entry name" value="NiaR"/>
    <property type="match status" value="1"/>
</dbReference>
<evidence type="ECO:0000256" key="1">
    <source>
        <dbReference type="PIRSR" id="PIRSR037847-1"/>
    </source>
</evidence>
<feature type="binding site" evidence="1">
    <location>
        <position position="76"/>
    </location>
    <ligand>
        <name>Ni(2+)</name>
        <dbReference type="ChEBI" id="CHEBI:49786"/>
    </ligand>
</feature>
<organism evidence="4 5">
    <name type="scientific">Anaerocolumna xylanovorans DSM 12503</name>
    <dbReference type="NCBI Taxonomy" id="1121345"/>
    <lineage>
        <taxon>Bacteria</taxon>
        <taxon>Bacillati</taxon>
        <taxon>Bacillota</taxon>
        <taxon>Clostridia</taxon>
        <taxon>Lachnospirales</taxon>
        <taxon>Lachnospiraceae</taxon>
        <taxon>Anaerocolumna</taxon>
    </lineage>
</organism>
<dbReference type="InterPro" id="IPR036390">
    <property type="entry name" value="WH_DNA-bd_sf"/>
</dbReference>
<dbReference type="PANTHER" id="PTHR40068">
    <property type="entry name" value="TRANSCRIPTION REPRESSOR NIAR-RELATED"/>
    <property type="match status" value="1"/>
</dbReference>
<feature type="binding site" evidence="1">
    <location>
        <position position="84"/>
    </location>
    <ligand>
        <name>Ni(2+)</name>
        <dbReference type="ChEBI" id="CHEBI:49786"/>
    </ligand>
</feature>
<evidence type="ECO:0000313" key="5">
    <source>
        <dbReference type="Proteomes" id="UP000184612"/>
    </source>
</evidence>
<dbReference type="STRING" id="1121345.SAMN02745217_04311"/>
<keyword evidence="5" id="KW-1185">Reference proteome</keyword>
<evidence type="ECO:0008006" key="6">
    <source>
        <dbReference type="Google" id="ProtNLM"/>
    </source>
</evidence>
<evidence type="ECO:0000259" key="3">
    <source>
        <dbReference type="Pfam" id="PF08279"/>
    </source>
</evidence>
<accession>A0A1M7YMM4</accession>
<dbReference type="InterPro" id="IPR004173">
    <property type="entry name" value="3H_domain"/>
</dbReference>
<dbReference type="RefSeq" id="WP_073590945.1">
    <property type="nucleotide sequence ID" value="NZ_FRFD01000015.1"/>
</dbReference>
<dbReference type="InterPro" id="IPR036388">
    <property type="entry name" value="WH-like_DNA-bd_sf"/>
</dbReference>
<dbReference type="EMBL" id="FRFD01000015">
    <property type="protein sequence ID" value="SHO53832.1"/>
    <property type="molecule type" value="Genomic_DNA"/>
</dbReference>
<dbReference type="SUPFAM" id="SSF46785">
    <property type="entry name" value="Winged helix' DNA-binding domain"/>
    <property type="match status" value="1"/>
</dbReference>
<keyword evidence="1" id="KW-0479">Metal-binding</keyword>
<dbReference type="OrthoDB" id="9792661at2"/>
<dbReference type="InterPro" id="IPR026043">
    <property type="entry name" value="NadR"/>
</dbReference>
<sequence length="177" mass="20206">MEGQDRRNKLTRILEEAKEPVSGTELSKKLGVSRQVIVQDIALLRAVNKNIISTTKGYLIYKQDKQKVNRCFITRHTAEEIEDELNTIVDNGGKVLDVIVMHDLYGEISVDLIIKNRKDVADFIEKVKTRKTVPLMDLTNGTHLHTVEADSEEVLDQIERVLREKNYLVNSTSFGKE</sequence>
<dbReference type="Pfam" id="PF02829">
    <property type="entry name" value="3H"/>
    <property type="match status" value="1"/>
</dbReference>
<evidence type="ECO:0000313" key="4">
    <source>
        <dbReference type="EMBL" id="SHO53832.1"/>
    </source>
</evidence>
<name>A0A1M7YMM4_9FIRM</name>
<dbReference type="Pfam" id="PF08279">
    <property type="entry name" value="HTH_11"/>
    <property type="match status" value="1"/>
</dbReference>
<dbReference type="InterPro" id="IPR013196">
    <property type="entry name" value="HTH_11"/>
</dbReference>
<dbReference type="GO" id="GO:0046872">
    <property type="term" value="F:metal ion binding"/>
    <property type="evidence" value="ECO:0007669"/>
    <property type="project" value="UniProtKB-KW"/>
</dbReference>
<dbReference type="AlphaFoldDB" id="A0A1M7YMM4"/>
<dbReference type="SUPFAM" id="SSF75500">
    <property type="entry name" value="Putative transcriptional regulator TM1602, C-terminal domain"/>
    <property type="match status" value="1"/>
</dbReference>
<dbReference type="Gene3D" id="3.30.1340.20">
    <property type="entry name" value="3H domain"/>
    <property type="match status" value="1"/>
</dbReference>
<feature type="binding site" evidence="1">
    <location>
        <position position="143"/>
    </location>
    <ligand>
        <name>Ni(2+)</name>
        <dbReference type="ChEBI" id="CHEBI:49786"/>
    </ligand>
</feature>
<dbReference type="Gene3D" id="1.10.10.10">
    <property type="entry name" value="Winged helix-like DNA-binding domain superfamily/Winged helix DNA-binding domain"/>
    <property type="match status" value="1"/>
</dbReference>
<feature type="binding site" evidence="1">
    <location>
        <position position="145"/>
    </location>
    <ligand>
        <name>Ni(2+)</name>
        <dbReference type="ChEBI" id="CHEBI:49786"/>
    </ligand>
</feature>
<feature type="domain" description="Helix-turn-helix type 11" evidence="3">
    <location>
        <begin position="6"/>
        <end position="58"/>
    </location>
</feature>
<reference evidence="4 5" key="1">
    <citation type="submission" date="2016-12" db="EMBL/GenBank/DDBJ databases">
        <authorList>
            <person name="Song W.-J."/>
            <person name="Kurnit D.M."/>
        </authorList>
    </citation>
    <scope>NUCLEOTIDE SEQUENCE [LARGE SCALE GENOMIC DNA]</scope>
    <source>
        <strain evidence="4 5">DSM 12503</strain>
    </source>
</reference>
<proteinExistence type="predicted"/>
<gene>
    <name evidence="4" type="ORF">SAMN02745217_04311</name>
</gene>
<dbReference type="InterPro" id="IPR035922">
    <property type="entry name" value="3H_dom_sf"/>
</dbReference>
<protein>
    <recommendedName>
        <fullName evidence="6">Transcription repressor NadR</fullName>
    </recommendedName>
</protein>